<comment type="caution">
    <text evidence="1">The sequence shown here is derived from an EMBL/GenBank/DDBJ whole genome shotgun (WGS) entry which is preliminary data.</text>
</comment>
<reference evidence="2" key="1">
    <citation type="journal article" date="2022" name="Nat. Commun.">
        <title>Chromosome evolution and the genetic basis of agronomically important traits in greater yam.</title>
        <authorList>
            <person name="Bredeson J.V."/>
            <person name="Lyons J.B."/>
            <person name="Oniyinde I.O."/>
            <person name="Okereke N.R."/>
            <person name="Kolade O."/>
            <person name="Nnabue I."/>
            <person name="Nwadili C.O."/>
            <person name="Hribova E."/>
            <person name="Parker M."/>
            <person name="Nwogha J."/>
            <person name="Shu S."/>
            <person name="Carlson J."/>
            <person name="Kariba R."/>
            <person name="Muthemba S."/>
            <person name="Knop K."/>
            <person name="Barton G.J."/>
            <person name="Sherwood A.V."/>
            <person name="Lopez-Montes A."/>
            <person name="Asiedu R."/>
            <person name="Jamnadass R."/>
            <person name="Muchugi A."/>
            <person name="Goodstein D."/>
            <person name="Egesi C.N."/>
            <person name="Featherston J."/>
            <person name="Asfaw A."/>
            <person name="Simpson G.G."/>
            <person name="Dolezel J."/>
            <person name="Hendre P.S."/>
            <person name="Van Deynze A."/>
            <person name="Kumar P.L."/>
            <person name="Obidiegwu J.E."/>
            <person name="Bhattacharjee R."/>
            <person name="Rokhsar D.S."/>
        </authorList>
    </citation>
    <scope>NUCLEOTIDE SEQUENCE [LARGE SCALE GENOMIC DNA]</scope>
    <source>
        <strain evidence="2">cv. TDa95/00328</strain>
    </source>
</reference>
<name>A0ACB7WM77_DIOAL</name>
<organism evidence="1 2">
    <name type="scientific">Dioscorea alata</name>
    <name type="common">Purple yam</name>
    <dbReference type="NCBI Taxonomy" id="55571"/>
    <lineage>
        <taxon>Eukaryota</taxon>
        <taxon>Viridiplantae</taxon>
        <taxon>Streptophyta</taxon>
        <taxon>Embryophyta</taxon>
        <taxon>Tracheophyta</taxon>
        <taxon>Spermatophyta</taxon>
        <taxon>Magnoliopsida</taxon>
        <taxon>Liliopsida</taxon>
        <taxon>Dioscoreales</taxon>
        <taxon>Dioscoreaceae</taxon>
        <taxon>Dioscorea</taxon>
    </lineage>
</organism>
<dbReference type="EMBL" id="CM037013">
    <property type="protein sequence ID" value="KAH7689023.1"/>
    <property type="molecule type" value="Genomic_DNA"/>
</dbReference>
<sequence>MAESAVSQVATRLAGLLSQELWLLYGVRGEVEWMERELRRIKCFLKDADAKGKRDERVKNWVNDVIQVAYQAEDAIDTFLIKVDQSHGWLSRIKYWFKPSVLIARYNVGVEIGKIKERLNEIKASKETYGIQNLSEDGDASNLISIKPRRHFTSQYSDDADIVGLFNDQKILFEQLMDHRQQRLCVISIVGIGGLGKTTLARKLYRDNAVSNHFRKRIWVTVSQENSLIGLLRKMLEEVRKVEKEKLEKMEENDFIDMLNDSLRRQRFFIVLDDIWREDVWNQMQRSFPDVNNGSRVLITTRFLNVAKGADPRSTPYELPLLNDDESMKLLLKKAFPYEDAEANCTSELLDIGRRLMHKCGGLPLALVVLGGLLSIKDKTPVVWRRVLETMDWAAEGRLCQEILALSYEDLPYHMKSCFLYLGAYPEDYEITGNELIRQWIAEGFIPQEERKTMEDTGEAILEELIQRSLIHVNMRKNNGSVKKCGVHDLLLDFARSAAKKDLFLTVCSNENDQPTYLASSRRVAFHIVNVTKINEISRVSTMHGLRTLMAFGLPRLPIDSSIFRFELLRVLDLTELTYVQRLPKQIELLIHLRYLRLEHLSCLPSCVGNLQSLETVLLSELIEIPITLWKIRTLRHVQVLLCKPPQSLELKNLLTLENVAFGSYRTINWRFPNLRKLKVLINKEHQRTMLTHLLCGLHHLISLCIQAAEDFPIEINTKDFPFHNHLLSLTLFGFWPKGGEVSEFPTCLTKLELCLSRLEQDPMPKLERLQYLVTLKLSQSVYLGKTMLCSTGGFPSLKSLFITSLWPKKYTATLPVLWDEDAMPNLEEWRVERGAMPKLAFLKLTSCPMLKVFPDLQHVMSLQKLELGDMSQRLRLRLQRKAGEDWYKIQHVPKLTYRVLKPS</sequence>
<dbReference type="Proteomes" id="UP000827976">
    <property type="component" value="Chromosome 3"/>
</dbReference>
<proteinExistence type="predicted"/>
<accession>A0ACB7WM77</accession>
<protein>
    <submittedName>
        <fullName evidence="1">P-loop containing nucleoside triphosphate hydrolase protein</fullName>
    </submittedName>
</protein>
<gene>
    <name evidence="1" type="ORF">IHE45_03G068800</name>
</gene>
<evidence type="ECO:0000313" key="1">
    <source>
        <dbReference type="EMBL" id="KAH7689023.1"/>
    </source>
</evidence>
<keyword evidence="2" id="KW-1185">Reference proteome</keyword>
<evidence type="ECO:0000313" key="2">
    <source>
        <dbReference type="Proteomes" id="UP000827976"/>
    </source>
</evidence>
<keyword evidence="1" id="KW-0378">Hydrolase</keyword>